<feature type="transmembrane region" description="Helical" evidence="8">
    <location>
        <begin position="184"/>
        <end position="204"/>
    </location>
</feature>
<gene>
    <name evidence="9" type="ORF">LMG6000_05226</name>
</gene>
<dbReference type="InterPro" id="IPR038770">
    <property type="entry name" value="Na+/solute_symporter_sf"/>
</dbReference>
<evidence type="ECO:0000256" key="7">
    <source>
        <dbReference type="ARBA" id="ARBA00023136"/>
    </source>
</evidence>
<organism evidence="9 10">
    <name type="scientific">Achromobacter insolitus</name>
    <dbReference type="NCBI Taxonomy" id="217204"/>
    <lineage>
        <taxon>Bacteria</taxon>
        <taxon>Pseudomonadati</taxon>
        <taxon>Pseudomonadota</taxon>
        <taxon>Betaproteobacteria</taxon>
        <taxon>Burkholderiales</taxon>
        <taxon>Alcaligenaceae</taxon>
        <taxon>Achromobacter</taxon>
    </lineage>
</organism>
<evidence type="ECO:0000256" key="4">
    <source>
        <dbReference type="ARBA" id="ARBA00022475"/>
    </source>
</evidence>
<keyword evidence="7 8" id="KW-0472">Membrane</keyword>
<dbReference type="Gene3D" id="1.20.1530.20">
    <property type="match status" value="1"/>
</dbReference>
<dbReference type="AlphaFoldDB" id="A0A6S7F7Q3"/>
<dbReference type="PANTHER" id="PTHR36838:SF4">
    <property type="entry name" value="AUXIN EFFLUX CARRIER FAMILY PROTEIN"/>
    <property type="match status" value="1"/>
</dbReference>
<evidence type="ECO:0008006" key="11">
    <source>
        <dbReference type="Google" id="ProtNLM"/>
    </source>
</evidence>
<feature type="transmembrane region" description="Helical" evidence="8">
    <location>
        <begin position="276"/>
        <end position="295"/>
    </location>
</feature>
<feature type="transmembrane region" description="Helical" evidence="8">
    <location>
        <begin position="216"/>
        <end position="239"/>
    </location>
</feature>
<evidence type="ECO:0000256" key="1">
    <source>
        <dbReference type="ARBA" id="ARBA00004651"/>
    </source>
</evidence>
<evidence type="ECO:0000256" key="5">
    <source>
        <dbReference type="ARBA" id="ARBA00022692"/>
    </source>
</evidence>
<accession>A0A6S7F7Q3</accession>
<keyword evidence="4" id="KW-1003">Cell membrane</keyword>
<dbReference type="PANTHER" id="PTHR36838">
    <property type="entry name" value="AUXIN EFFLUX CARRIER FAMILY PROTEIN"/>
    <property type="match status" value="1"/>
</dbReference>
<evidence type="ECO:0000256" key="8">
    <source>
        <dbReference type="SAM" id="Phobius"/>
    </source>
</evidence>
<evidence type="ECO:0000256" key="2">
    <source>
        <dbReference type="ARBA" id="ARBA00010145"/>
    </source>
</evidence>
<name>A0A6S7F7Q3_9BURK</name>
<reference evidence="9 10" key="1">
    <citation type="submission" date="2020-04" db="EMBL/GenBank/DDBJ databases">
        <authorList>
            <person name="De Canck E."/>
        </authorList>
    </citation>
    <scope>NUCLEOTIDE SEQUENCE [LARGE SCALE GENOMIC DNA]</scope>
    <source>
        <strain evidence="9 10">LMG 6000</strain>
    </source>
</reference>
<keyword evidence="6 8" id="KW-1133">Transmembrane helix</keyword>
<dbReference type="EMBL" id="CADILH010000010">
    <property type="protein sequence ID" value="CAB3937136.1"/>
    <property type="molecule type" value="Genomic_DNA"/>
</dbReference>
<dbReference type="GO" id="GO:0055085">
    <property type="term" value="P:transmembrane transport"/>
    <property type="evidence" value="ECO:0007669"/>
    <property type="project" value="InterPro"/>
</dbReference>
<dbReference type="RefSeq" id="WP_042796487.1">
    <property type="nucleotide sequence ID" value="NZ_CADIJK010000008.1"/>
</dbReference>
<evidence type="ECO:0000256" key="6">
    <source>
        <dbReference type="ARBA" id="ARBA00022989"/>
    </source>
</evidence>
<feature type="transmembrane region" description="Helical" evidence="8">
    <location>
        <begin position="123"/>
        <end position="144"/>
    </location>
</feature>
<dbReference type="GeneID" id="92766352"/>
<evidence type="ECO:0000313" key="10">
    <source>
        <dbReference type="Proteomes" id="UP000494183"/>
    </source>
</evidence>
<keyword evidence="10" id="KW-1185">Reference proteome</keyword>
<dbReference type="Pfam" id="PF03547">
    <property type="entry name" value="Mem_trans"/>
    <property type="match status" value="1"/>
</dbReference>
<sequence length="298" mass="30743">MSVALLVFPDFMLVALGWALRHKLNFSREFFAGTERLVYFVLFPALLFQSILRTPITAGNAAMLLQASAALIAAGVALSWLAGLALRPSPVSLASSAQCGYRFNTYIGLALSASLGGAQGQTIMALIVGFAVPMANIAAVYGLARHSGGSLLRELARNPLVVSTLAGLACNLAGVQLPGPLDTVLARLGAAALALGIICVGASLSWEGGKGHGPLIAWMLAVKLAALPAVALLVARLLALPPLESRMLLLFAALPTASAAYVLAMRMGGDGRMVAVLISLGTLFSALTIPLWLMLTAG</sequence>
<dbReference type="GO" id="GO:0005886">
    <property type="term" value="C:plasma membrane"/>
    <property type="evidence" value="ECO:0007669"/>
    <property type="project" value="UniProtKB-SubCell"/>
</dbReference>
<protein>
    <recommendedName>
        <fullName evidence="11">AEC family transporter</fullName>
    </recommendedName>
</protein>
<comment type="subcellular location">
    <subcellularLocation>
        <location evidence="1">Cell membrane</location>
        <topology evidence="1">Multi-pass membrane protein</topology>
    </subcellularLocation>
</comment>
<keyword evidence="5 8" id="KW-0812">Transmembrane</keyword>
<feature type="transmembrane region" description="Helical" evidence="8">
    <location>
        <begin position="245"/>
        <end position="264"/>
    </location>
</feature>
<dbReference type="InterPro" id="IPR004776">
    <property type="entry name" value="Mem_transp_PIN-like"/>
</dbReference>
<evidence type="ECO:0000256" key="3">
    <source>
        <dbReference type="ARBA" id="ARBA00022448"/>
    </source>
</evidence>
<dbReference type="KEGG" id="ais:BUW96_21120"/>
<evidence type="ECO:0000313" key="9">
    <source>
        <dbReference type="EMBL" id="CAB3937136.1"/>
    </source>
</evidence>
<feature type="transmembrane region" description="Helical" evidence="8">
    <location>
        <begin position="37"/>
        <end position="56"/>
    </location>
</feature>
<proteinExistence type="inferred from homology"/>
<dbReference type="Proteomes" id="UP000494183">
    <property type="component" value="Unassembled WGS sequence"/>
</dbReference>
<keyword evidence="3" id="KW-0813">Transport</keyword>
<feature type="transmembrane region" description="Helical" evidence="8">
    <location>
        <begin position="63"/>
        <end position="86"/>
    </location>
</feature>
<comment type="similarity">
    <text evidence="2">Belongs to the auxin efflux carrier (TC 2.A.69) family.</text>
</comment>